<dbReference type="GO" id="GO:0050660">
    <property type="term" value="F:flavin adenine dinucleotide binding"/>
    <property type="evidence" value="ECO:0007669"/>
    <property type="project" value="InterPro"/>
</dbReference>
<evidence type="ECO:0000256" key="8">
    <source>
        <dbReference type="PROSITE-ProRule" id="PRU01193"/>
    </source>
</evidence>
<keyword evidence="4 8" id="KW-1133">Transmembrane helix</keyword>
<dbReference type="KEGG" id="mech:Q9L42_014110"/>
<dbReference type="Pfam" id="PF03471">
    <property type="entry name" value="CorC_HlyC"/>
    <property type="match status" value="1"/>
</dbReference>
<dbReference type="InterPro" id="IPR005170">
    <property type="entry name" value="Transptr-assoc_dom"/>
</dbReference>
<dbReference type="InterPro" id="IPR036318">
    <property type="entry name" value="FAD-bd_PCMH-like_sf"/>
</dbReference>
<evidence type="ECO:0000256" key="1">
    <source>
        <dbReference type="ARBA" id="ARBA00004141"/>
    </source>
</evidence>
<dbReference type="PANTHER" id="PTHR22777:SF17">
    <property type="entry name" value="UPF0053 PROTEIN SLL0260"/>
    <property type="match status" value="1"/>
</dbReference>
<evidence type="ECO:0000256" key="2">
    <source>
        <dbReference type="ARBA" id="ARBA00022692"/>
    </source>
</evidence>
<protein>
    <submittedName>
        <fullName evidence="12">Hemolysin family protein</fullName>
    </submittedName>
</protein>
<feature type="domain" description="CNNM transmembrane" evidence="11">
    <location>
        <begin position="1"/>
        <end position="187"/>
    </location>
</feature>
<evidence type="ECO:0000256" key="3">
    <source>
        <dbReference type="ARBA" id="ARBA00022737"/>
    </source>
</evidence>
<evidence type="ECO:0000313" key="13">
    <source>
        <dbReference type="Proteomes" id="UP001225378"/>
    </source>
</evidence>
<evidence type="ECO:0000256" key="9">
    <source>
        <dbReference type="SAM" id="Phobius"/>
    </source>
</evidence>
<proteinExistence type="predicted"/>
<sequence>MTILVTLLLMLLLLLLKGFFSGSEIALVSSDKIKLRHQARMGNKGAQAVLKLFQTPDILLGTTLVGTNIATVALTTLGTLLLVDLFGNDADLYALLIYSPLFLIFGEIVPKSVYQQHATLIAPYLIRILALFTKLFFPLIFIFSRIARFIAHLTGSVKADSSLFISREQIRSIVELAEMGSNLDVFDRYRIKRAIRFSDTTVGQVMTPVADMVALDKDSSLENAVRLCKSLSFNDIPIYDGNISNIVGVLSLSPWDIMELDLKNDKLSDIISPALFVTENQYLEELFLLFDKQDCRTAIAVDEFGTCIGMIDKQDLYEEVVGDLEETPEDQSRRRYRKRMMCQKLSEGSMLIDAKVPISEVNEILGTKINGQDYFSLGGLMLAHLHHLPAVGESFEDYGYRFTIDAMSERAIKTVRVDKLS</sequence>
<reference evidence="12 13" key="1">
    <citation type="journal article" date="2024" name="Microbiology">
        <title>Methylomarinum rosea sp. nov., a novel halophilic methanotrophic bacterium from the hypersaline Lake Elton.</title>
        <authorList>
            <person name="Suleimanov R.Z."/>
            <person name="Oshkin I.Y."/>
            <person name="Danilova O.V."/>
            <person name="Suzina N.E."/>
            <person name="Dedysh S.N."/>
        </authorList>
    </citation>
    <scope>NUCLEOTIDE SEQUENCE [LARGE SCALE GENOMIC DNA]</scope>
    <source>
        <strain evidence="12 13">Ch1-1</strain>
    </source>
</reference>
<dbReference type="SUPFAM" id="SSF56176">
    <property type="entry name" value="FAD-binding/transporter-associated domain-like"/>
    <property type="match status" value="1"/>
</dbReference>
<dbReference type="GO" id="GO:0005886">
    <property type="term" value="C:plasma membrane"/>
    <property type="evidence" value="ECO:0007669"/>
    <property type="project" value="TreeGrafter"/>
</dbReference>
<dbReference type="InterPro" id="IPR016169">
    <property type="entry name" value="FAD-bd_PCMH_sub2"/>
</dbReference>
<feature type="transmembrane region" description="Helical" evidence="9">
    <location>
        <begin position="90"/>
        <end position="109"/>
    </location>
</feature>
<dbReference type="Pfam" id="PF00571">
    <property type="entry name" value="CBS"/>
    <property type="match status" value="1"/>
</dbReference>
<feature type="transmembrane region" description="Helical" evidence="9">
    <location>
        <begin position="58"/>
        <end position="83"/>
    </location>
</feature>
<dbReference type="SMART" id="SM01091">
    <property type="entry name" value="CorC_HlyC"/>
    <property type="match status" value="1"/>
</dbReference>
<dbReference type="PROSITE" id="PS51371">
    <property type="entry name" value="CBS"/>
    <property type="match status" value="1"/>
</dbReference>
<dbReference type="InterPro" id="IPR044751">
    <property type="entry name" value="Ion_transp-like_CBS"/>
</dbReference>
<evidence type="ECO:0000256" key="7">
    <source>
        <dbReference type="PROSITE-ProRule" id="PRU00703"/>
    </source>
</evidence>
<dbReference type="Pfam" id="PF01595">
    <property type="entry name" value="CNNM"/>
    <property type="match status" value="1"/>
</dbReference>
<feature type="transmembrane region" description="Helical" evidence="9">
    <location>
        <begin position="121"/>
        <end position="143"/>
    </location>
</feature>
<dbReference type="SUPFAM" id="SSF54631">
    <property type="entry name" value="CBS-domain pair"/>
    <property type="match status" value="1"/>
</dbReference>
<evidence type="ECO:0000256" key="5">
    <source>
        <dbReference type="ARBA" id="ARBA00023122"/>
    </source>
</evidence>
<keyword evidence="5 7" id="KW-0129">CBS domain</keyword>
<dbReference type="CDD" id="cd04590">
    <property type="entry name" value="CBS_pair_CorC_HlyC_assoc"/>
    <property type="match status" value="1"/>
</dbReference>
<dbReference type="AlphaFoldDB" id="A0AAU7NRB9"/>
<organism evidence="12 13">
    <name type="scientific">Methylomarinum roseum</name>
    <dbReference type="NCBI Taxonomy" id="3067653"/>
    <lineage>
        <taxon>Bacteria</taxon>
        <taxon>Pseudomonadati</taxon>
        <taxon>Pseudomonadota</taxon>
        <taxon>Gammaproteobacteria</taxon>
        <taxon>Methylococcales</taxon>
        <taxon>Methylococcaceae</taxon>
        <taxon>Methylomarinum</taxon>
    </lineage>
</organism>
<accession>A0AAU7NRB9</accession>
<dbReference type="EMBL" id="CP157743">
    <property type="protein sequence ID" value="XBS19488.1"/>
    <property type="molecule type" value="Genomic_DNA"/>
</dbReference>
<keyword evidence="2 8" id="KW-0812">Transmembrane</keyword>
<feature type="domain" description="CBS" evidence="10">
    <location>
        <begin position="270"/>
        <end position="329"/>
    </location>
</feature>
<dbReference type="InterPro" id="IPR000644">
    <property type="entry name" value="CBS_dom"/>
</dbReference>
<dbReference type="Gene3D" id="3.10.580.10">
    <property type="entry name" value="CBS-domain"/>
    <property type="match status" value="1"/>
</dbReference>
<dbReference type="InterPro" id="IPR002550">
    <property type="entry name" value="CNNM"/>
</dbReference>
<dbReference type="PANTHER" id="PTHR22777">
    <property type="entry name" value="HEMOLYSIN-RELATED"/>
    <property type="match status" value="1"/>
</dbReference>
<keyword evidence="6 8" id="KW-0472">Membrane</keyword>
<dbReference type="Proteomes" id="UP001225378">
    <property type="component" value="Chromosome"/>
</dbReference>
<keyword evidence="13" id="KW-1185">Reference proteome</keyword>
<dbReference type="InterPro" id="IPR046342">
    <property type="entry name" value="CBS_dom_sf"/>
</dbReference>
<evidence type="ECO:0000313" key="12">
    <source>
        <dbReference type="EMBL" id="XBS19488.1"/>
    </source>
</evidence>
<name>A0AAU7NRB9_9GAMM</name>
<evidence type="ECO:0000256" key="4">
    <source>
        <dbReference type="ARBA" id="ARBA00022989"/>
    </source>
</evidence>
<comment type="subcellular location">
    <subcellularLocation>
        <location evidence="1">Membrane</location>
        <topology evidence="1">Multi-pass membrane protein</topology>
    </subcellularLocation>
</comment>
<evidence type="ECO:0000259" key="10">
    <source>
        <dbReference type="PROSITE" id="PS51371"/>
    </source>
</evidence>
<evidence type="ECO:0000259" key="11">
    <source>
        <dbReference type="PROSITE" id="PS51846"/>
    </source>
</evidence>
<keyword evidence="3" id="KW-0677">Repeat</keyword>
<gene>
    <name evidence="12" type="ORF">Q9L42_014110</name>
</gene>
<evidence type="ECO:0000256" key="6">
    <source>
        <dbReference type="ARBA" id="ARBA00023136"/>
    </source>
</evidence>
<dbReference type="Gene3D" id="3.30.465.10">
    <property type="match status" value="1"/>
</dbReference>
<dbReference type="RefSeq" id="WP_305907761.1">
    <property type="nucleotide sequence ID" value="NZ_CP157743.1"/>
</dbReference>
<dbReference type="PROSITE" id="PS51846">
    <property type="entry name" value="CNNM"/>
    <property type="match status" value="1"/>
</dbReference>